<dbReference type="InterPro" id="IPR012337">
    <property type="entry name" value="RNaseH-like_sf"/>
</dbReference>
<dbReference type="InterPro" id="IPR002562">
    <property type="entry name" value="3'-5'_exonuclease_dom"/>
</dbReference>
<dbReference type="Gene3D" id="3.30.420.10">
    <property type="entry name" value="Ribonuclease H-like superfamily/Ribonuclease H"/>
    <property type="match status" value="1"/>
</dbReference>
<dbReference type="Pfam" id="PF01612">
    <property type="entry name" value="DNA_pol_A_exo1"/>
    <property type="match status" value="1"/>
</dbReference>
<dbReference type="SUPFAM" id="SSF53098">
    <property type="entry name" value="Ribonuclease H-like"/>
    <property type="match status" value="1"/>
</dbReference>
<dbReference type="GO" id="GO:0006139">
    <property type="term" value="P:nucleobase-containing compound metabolic process"/>
    <property type="evidence" value="ECO:0007669"/>
    <property type="project" value="InterPro"/>
</dbReference>
<dbReference type="GO" id="GO:0008408">
    <property type="term" value="F:3'-5' exonuclease activity"/>
    <property type="evidence" value="ECO:0007669"/>
    <property type="project" value="InterPro"/>
</dbReference>
<dbReference type="EMBL" id="LAZR01000350">
    <property type="protein sequence ID" value="KKN73132.1"/>
    <property type="molecule type" value="Genomic_DNA"/>
</dbReference>
<comment type="caution">
    <text evidence="2">The sequence shown here is derived from an EMBL/GenBank/DDBJ whole genome shotgun (WGS) entry which is preliminary data.</text>
</comment>
<sequence>MMIGFRSMKTSVIKTPNDFKDWMINCKDIFSLDTECTSLNWLDLEIIGFSLCDGTQACYVDIHRKYKKELLMILDFYLSEAKMVIMHNASFDCMVLLKEGIEI</sequence>
<feature type="domain" description="3'-5' exonuclease" evidence="1">
    <location>
        <begin position="14"/>
        <end position="100"/>
    </location>
</feature>
<dbReference type="GO" id="GO:0003676">
    <property type="term" value="F:nucleic acid binding"/>
    <property type="evidence" value="ECO:0007669"/>
    <property type="project" value="InterPro"/>
</dbReference>
<name>A0A0F9TDY9_9ZZZZ</name>
<organism evidence="2">
    <name type="scientific">marine sediment metagenome</name>
    <dbReference type="NCBI Taxonomy" id="412755"/>
    <lineage>
        <taxon>unclassified sequences</taxon>
        <taxon>metagenomes</taxon>
        <taxon>ecological metagenomes</taxon>
    </lineage>
</organism>
<dbReference type="AlphaFoldDB" id="A0A0F9TDY9"/>
<evidence type="ECO:0000313" key="2">
    <source>
        <dbReference type="EMBL" id="KKN73132.1"/>
    </source>
</evidence>
<accession>A0A0F9TDY9</accession>
<dbReference type="InterPro" id="IPR036397">
    <property type="entry name" value="RNaseH_sf"/>
</dbReference>
<gene>
    <name evidence="2" type="ORF">LCGC14_0404410</name>
</gene>
<evidence type="ECO:0000259" key="1">
    <source>
        <dbReference type="Pfam" id="PF01612"/>
    </source>
</evidence>
<proteinExistence type="predicted"/>
<reference evidence="2" key="1">
    <citation type="journal article" date="2015" name="Nature">
        <title>Complex archaea that bridge the gap between prokaryotes and eukaryotes.</title>
        <authorList>
            <person name="Spang A."/>
            <person name="Saw J.H."/>
            <person name="Jorgensen S.L."/>
            <person name="Zaremba-Niedzwiedzka K."/>
            <person name="Martijn J."/>
            <person name="Lind A.E."/>
            <person name="van Eijk R."/>
            <person name="Schleper C."/>
            <person name="Guy L."/>
            <person name="Ettema T.J."/>
        </authorList>
    </citation>
    <scope>NUCLEOTIDE SEQUENCE</scope>
</reference>
<protein>
    <recommendedName>
        <fullName evidence="1">3'-5' exonuclease domain-containing protein</fullName>
    </recommendedName>
</protein>